<protein>
    <submittedName>
        <fullName evidence="7">Gustatory receptor</fullName>
    </submittedName>
</protein>
<dbReference type="PANTHER" id="PTHR47521">
    <property type="entry name" value="SERPENTINE RECEPTOR, CLASS E (EPSILON)-RELATED"/>
    <property type="match status" value="1"/>
</dbReference>
<feature type="transmembrane region" description="Helical" evidence="5">
    <location>
        <begin position="164"/>
        <end position="186"/>
    </location>
</feature>
<evidence type="ECO:0000313" key="7">
    <source>
        <dbReference type="WBParaSite" id="Gr19_v10_g6348.t1"/>
    </source>
</evidence>
<dbReference type="InterPro" id="IPR019408">
    <property type="entry name" value="7TM_GPCR_serpentine_rcpt_Srab"/>
</dbReference>
<organism evidence="6 7">
    <name type="scientific">Globodera rostochiensis</name>
    <name type="common">Golden nematode worm</name>
    <name type="synonym">Heterodera rostochiensis</name>
    <dbReference type="NCBI Taxonomy" id="31243"/>
    <lineage>
        <taxon>Eukaryota</taxon>
        <taxon>Metazoa</taxon>
        <taxon>Ecdysozoa</taxon>
        <taxon>Nematoda</taxon>
        <taxon>Chromadorea</taxon>
        <taxon>Rhabditida</taxon>
        <taxon>Tylenchina</taxon>
        <taxon>Tylenchomorpha</taxon>
        <taxon>Tylenchoidea</taxon>
        <taxon>Heteroderidae</taxon>
        <taxon>Heteroderinae</taxon>
        <taxon>Globodera</taxon>
    </lineage>
</organism>
<sequence length="363" mass="41304">MSSINATKTTDFELFLLFLGGAIDLLANLVGVPLSVINLCLVARTSVIHPNMKFILIFQSFFILTRGSCRFVICLFKFILWDPISAETTSYFPTLGLINLVGIYCRNFVPHILIIERVLATLMVRSYERHRGCLFTMLWSPFALFLSVYIAVTSSPDSKPPLTSLITTAVQLVVGSVELAMFDGLCQYNSKIYQKMLSNEDAHNLSLRYQLSENIRIGKQLIPPLSLNLVNIFAGTVYLFWSYFELPYFAQISNLVSTLNSFCGLLIELFIITCHPFLKRDLFQIWHKFRFLFGFCRIGSNRRIEDVTETIDINSFSTAGIALRDLITGKTLTDQSKPDEHFAMLKNAWEKPINRQIILTKSV</sequence>
<feature type="transmembrane region" description="Helical" evidence="5">
    <location>
        <begin position="256"/>
        <end position="278"/>
    </location>
</feature>
<dbReference type="Proteomes" id="UP000887572">
    <property type="component" value="Unplaced"/>
</dbReference>
<dbReference type="AlphaFoldDB" id="A0A914I175"/>
<keyword evidence="4 5" id="KW-0472">Membrane</keyword>
<dbReference type="Pfam" id="PF10292">
    <property type="entry name" value="7TM_GPCR_Srab"/>
    <property type="match status" value="1"/>
</dbReference>
<keyword evidence="6" id="KW-1185">Reference proteome</keyword>
<dbReference type="InterPro" id="IPR052860">
    <property type="entry name" value="NRL-GPCR1"/>
</dbReference>
<dbReference type="WBParaSite" id="Gr19_v10_g6348.t1">
    <property type="protein sequence ID" value="Gr19_v10_g6348.t1"/>
    <property type="gene ID" value="Gr19_v10_g6348"/>
</dbReference>
<feature type="transmembrane region" description="Helical" evidence="5">
    <location>
        <begin position="91"/>
        <end position="113"/>
    </location>
</feature>
<name>A0A914I175_GLORO</name>
<keyword evidence="3 5" id="KW-1133">Transmembrane helix</keyword>
<feature type="transmembrane region" description="Helical" evidence="5">
    <location>
        <begin position="225"/>
        <end position="244"/>
    </location>
</feature>
<keyword evidence="2 5" id="KW-0812">Transmembrane</keyword>
<evidence type="ECO:0000256" key="2">
    <source>
        <dbReference type="ARBA" id="ARBA00022692"/>
    </source>
</evidence>
<evidence type="ECO:0000256" key="4">
    <source>
        <dbReference type="ARBA" id="ARBA00023136"/>
    </source>
</evidence>
<proteinExistence type="predicted"/>
<evidence type="ECO:0000313" key="6">
    <source>
        <dbReference type="Proteomes" id="UP000887572"/>
    </source>
</evidence>
<accession>A0A914I175</accession>
<feature type="transmembrane region" description="Helical" evidence="5">
    <location>
        <begin position="54"/>
        <end position="79"/>
    </location>
</feature>
<feature type="transmembrane region" description="Helical" evidence="5">
    <location>
        <begin position="133"/>
        <end position="152"/>
    </location>
</feature>
<evidence type="ECO:0000256" key="3">
    <source>
        <dbReference type="ARBA" id="ARBA00022989"/>
    </source>
</evidence>
<comment type="subcellular location">
    <subcellularLocation>
        <location evidence="1">Membrane</location>
        <topology evidence="1">Multi-pass membrane protein</topology>
    </subcellularLocation>
</comment>
<evidence type="ECO:0000256" key="1">
    <source>
        <dbReference type="ARBA" id="ARBA00004141"/>
    </source>
</evidence>
<evidence type="ECO:0000256" key="5">
    <source>
        <dbReference type="SAM" id="Phobius"/>
    </source>
</evidence>
<feature type="transmembrane region" description="Helical" evidence="5">
    <location>
        <begin position="15"/>
        <end position="42"/>
    </location>
</feature>
<reference evidence="7" key="1">
    <citation type="submission" date="2022-11" db="UniProtKB">
        <authorList>
            <consortium name="WormBaseParasite"/>
        </authorList>
    </citation>
    <scope>IDENTIFICATION</scope>
</reference>
<dbReference type="GO" id="GO:0016020">
    <property type="term" value="C:membrane"/>
    <property type="evidence" value="ECO:0007669"/>
    <property type="project" value="UniProtKB-SubCell"/>
</dbReference>